<keyword evidence="1" id="KW-0812">Transmembrane</keyword>
<keyword evidence="1" id="KW-0472">Membrane</keyword>
<keyword evidence="1" id="KW-1133">Transmembrane helix</keyword>
<name>A0A8D8PSL4_9HEMI</name>
<accession>A0A8D8PSL4</accession>
<dbReference type="EMBL" id="HBUF01024797">
    <property type="protein sequence ID" value="CAG6612519.1"/>
    <property type="molecule type" value="Transcribed_RNA"/>
</dbReference>
<dbReference type="EMBL" id="HBUF01024796">
    <property type="protein sequence ID" value="CAG6612514.1"/>
    <property type="molecule type" value="Transcribed_RNA"/>
</dbReference>
<dbReference type="AlphaFoldDB" id="A0A8D8PSL4"/>
<proteinExistence type="predicted"/>
<dbReference type="EMBL" id="HBUF01024794">
    <property type="protein sequence ID" value="CAG6612504.1"/>
    <property type="molecule type" value="Transcribed_RNA"/>
</dbReference>
<evidence type="ECO:0000256" key="1">
    <source>
        <dbReference type="SAM" id="Phobius"/>
    </source>
</evidence>
<feature type="transmembrane region" description="Helical" evidence="1">
    <location>
        <begin position="132"/>
        <end position="161"/>
    </location>
</feature>
<sequence>MFACACHFFVIDFGLIVTNIRWRLLPIGSNDTVRYSFDLCVIVAWYIATSCTARLTIALFCRRLTPRRSRVFYFIASFSNSLHDSFSSFHNFHIPFIPICNTARRLHVVCVSMRPLSSCFKRRTCRLRILSFIIRFTPVIILFIIIIIFVLFIFFVFISFIPLTPF</sequence>
<evidence type="ECO:0000313" key="2">
    <source>
        <dbReference type="EMBL" id="CAG6612504.1"/>
    </source>
</evidence>
<organism evidence="2">
    <name type="scientific">Cacopsylla melanoneura</name>
    <dbReference type="NCBI Taxonomy" id="428564"/>
    <lineage>
        <taxon>Eukaryota</taxon>
        <taxon>Metazoa</taxon>
        <taxon>Ecdysozoa</taxon>
        <taxon>Arthropoda</taxon>
        <taxon>Hexapoda</taxon>
        <taxon>Insecta</taxon>
        <taxon>Pterygota</taxon>
        <taxon>Neoptera</taxon>
        <taxon>Paraneoptera</taxon>
        <taxon>Hemiptera</taxon>
        <taxon>Sternorrhyncha</taxon>
        <taxon>Psylloidea</taxon>
        <taxon>Psyllidae</taxon>
        <taxon>Psyllinae</taxon>
        <taxon>Cacopsylla</taxon>
    </lineage>
</organism>
<dbReference type="EMBL" id="HBUF01024793">
    <property type="protein sequence ID" value="CAG6612499.1"/>
    <property type="molecule type" value="Transcribed_RNA"/>
</dbReference>
<protein>
    <submittedName>
        <fullName evidence="2">Uncharacterized protein</fullName>
    </submittedName>
</protein>
<dbReference type="EMBL" id="HBUF01024795">
    <property type="protein sequence ID" value="CAG6612509.1"/>
    <property type="molecule type" value="Transcribed_RNA"/>
</dbReference>
<reference evidence="2" key="1">
    <citation type="submission" date="2021-05" db="EMBL/GenBank/DDBJ databases">
        <authorList>
            <person name="Alioto T."/>
            <person name="Alioto T."/>
            <person name="Gomez Garrido J."/>
        </authorList>
    </citation>
    <scope>NUCLEOTIDE SEQUENCE</scope>
</reference>
<feature type="transmembrane region" description="Helical" evidence="1">
    <location>
        <begin position="35"/>
        <end position="60"/>
    </location>
</feature>